<accession>A0A0E9RW66</accession>
<reference evidence="1" key="2">
    <citation type="journal article" date="2015" name="Fish Shellfish Immunol.">
        <title>Early steps in the European eel (Anguilla anguilla)-Vibrio vulnificus interaction in the gills: Role of the RtxA13 toxin.</title>
        <authorList>
            <person name="Callol A."/>
            <person name="Pajuelo D."/>
            <person name="Ebbesson L."/>
            <person name="Teles M."/>
            <person name="MacKenzie S."/>
            <person name="Amaro C."/>
        </authorList>
    </citation>
    <scope>NUCLEOTIDE SEQUENCE</scope>
</reference>
<reference evidence="1" key="1">
    <citation type="submission" date="2014-11" db="EMBL/GenBank/DDBJ databases">
        <authorList>
            <person name="Amaro Gonzalez C."/>
        </authorList>
    </citation>
    <scope>NUCLEOTIDE SEQUENCE</scope>
</reference>
<proteinExistence type="predicted"/>
<name>A0A0E9RW66_ANGAN</name>
<dbReference type="AlphaFoldDB" id="A0A0E9RW66"/>
<dbReference type="EMBL" id="GBXM01075917">
    <property type="protein sequence ID" value="JAH32660.1"/>
    <property type="molecule type" value="Transcribed_RNA"/>
</dbReference>
<protein>
    <submittedName>
        <fullName evidence="1">Uncharacterized protein</fullName>
    </submittedName>
</protein>
<sequence length="28" mass="3517">MKHLQMNLQALIIVVKMFLEIKWQLWMM</sequence>
<evidence type="ECO:0000313" key="1">
    <source>
        <dbReference type="EMBL" id="JAH32660.1"/>
    </source>
</evidence>
<organism evidence="1">
    <name type="scientific">Anguilla anguilla</name>
    <name type="common">European freshwater eel</name>
    <name type="synonym">Muraena anguilla</name>
    <dbReference type="NCBI Taxonomy" id="7936"/>
    <lineage>
        <taxon>Eukaryota</taxon>
        <taxon>Metazoa</taxon>
        <taxon>Chordata</taxon>
        <taxon>Craniata</taxon>
        <taxon>Vertebrata</taxon>
        <taxon>Euteleostomi</taxon>
        <taxon>Actinopterygii</taxon>
        <taxon>Neopterygii</taxon>
        <taxon>Teleostei</taxon>
        <taxon>Anguilliformes</taxon>
        <taxon>Anguillidae</taxon>
        <taxon>Anguilla</taxon>
    </lineage>
</organism>